<keyword evidence="3" id="KW-1185">Reference proteome</keyword>
<sequence length="109" mass="11311">MTVALVSVGFVILLWWTATAAVFWLDRRTGASGWTILGATLVLFASLVGLGLTSKTVTPGGAFLAFACAIGVWGWNELLFLSGAVTGPNRGPADAGLKGWARFRAGRGA</sequence>
<accession>A0A9E6R943</accession>
<dbReference type="InterPro" id="IPR017496">
    <property type="entry name" value="Photo_alph_chp2"/>
</dbReference>
<proteinExistence type="predicted"/>
<evidence type="ECO:0000256" key="1">
    <source>
        <dbReference type="SAM" id="Phobius"/>
    </source>
</evidence>
<evidence type="ECO:0000313" key="3">
    <source>
        <dbReference type="Proteomes" id="UP000825701"/>
    </source>
</evidence>
<feature type="transmembrane region" description="Helical" evidence="1">
    <location>
        <begin position="30"/>
        <end position="50"/>
    </location>
</feature>
<feature type="transmembrane region" description="Helical" evidence="1">
    <location>
        <begin position="57"/>
        <end position="75"/>
    </location>
</feature>
<gene>
    <name evidence="2" type="ORF">K6K41_01595</name>
</gene>
<name>A0A9E6R943_9HYPH</name>
<dbReference type="AlphaFoldDB" id="A0A9E6R943"/>
<evidence type="ECO:0000313" key="2">
    <source>
        <dbReference type="EMBL" id="QZO00473.1"/>
    </source>
</evidence>
<protein>
    <submittedName>
        <fullName evidence="2">DUF3623 domain-containing protein</fullName>
    </submittedName>
</protein>
<dbReference type="EMBL" id="CP081869">
    <property type="protein sequence ID" value="QZO00473.1"/>
    <property type="molecule type" value="Genomic_DNA"/>
</dbReference>
<keyword evidence="1" id="KW-0472">Membrane</keyword>
<keyword evidence="1" id="KW-0812">Transmembrane</keyword>
<organism evidence="2 3">
    <name type="scientific">Chenggangzhangella methanolivorans</name>
    <dbReference type="NCBI Taxonomy" id="1437009"/>
    <lineage>
        <taxon>Bacteria</taxon>
        <taxon>Pseudomonadati</taxon>
        <taxon>Pseudomonadota</taxon>
        <taxon>Alphaproteobacteria</taxon>
        <taxon>Hyphomicrobiales</taxon>
        <taxon>Methylopilaceae</taxon>
        <taxon>Chenggangzhangella</taxon>
    </lineage>
</organism>
<keyword evidence="1" id="KW-1133">Transmembrane helix</keyword>
<dbReference type="Pfam" id="PF12291">
    <property type="entry name" value="DUF3623"/>
    <property type="match status" value="1"/>
</dbReference>
<dbReference type="Proteomes" id="UP000825701">
    <property type="component" value="Chromosome"/>
</dbReference>
<reference evidence="2" key="1">
    <citation type="submission" date="2021-08" db="EMBL/GenBank/DDBJ databases">
        <authorList>
            <person name="Zhang H."/>
            <person name="Xu M."/>
            <person name="Yu Z."/>
            <person name="Yang L."/>
            <person name="Cai Y."/>
        </authorList>
    </citation>
    <scope>NUCLEOTIDE SEQUENCE</scope>
    <source>
        <strain evidence="2">CHL1</strain>
    </source>
</reference>
<dbReference type="KEGG" id="cmet:K6K41_01595"/>